<dbReference type="PRINTS" id="PR00260">
    <property type="entry name" value="CHEMTRNSDUCR"/>
</dbReference>
<dbReference type="EMBL" id="JAUSVX010000018">
    <property type="protein sequence ID" value="MDQ0473718.1"/>
    <property type="molecule type" value="Genomic_DNA"/>
</dbReference>
<dbReference type="CDD" id="cd00130">
    <property type="entry name" value="PAS"/>
    <property type="match status" value="1"/>
</dbReference>
<comment type="similarity">
    <text evidence="2">Belongs to the methyl-accepting chemotaxis (MCP) protein family.</text>
</comment>
<dbReference type="PROSITE" id="PS50112">
    <property type="entry name" value="PAS"/>
    <property type="match status" value="1"/>
</dbReference>
<keyword evidence="1" id="KW-0145">Chemotaxis</keyword>
<feature type="domain" description="PAS" evidence="5">
    <location>
        <begin position="29"/>
        <end position="82"/>
    </location>
</feature>
<dbReference type="InterPro" id="IPR004089">
    <property type="entry name" value="MCPsignal_dom"/>
</dbReference>
<dbReference type="Gene3D" id="3.30.450.20">
    <property type="entry name" value="PAS domain"/>
    <property type="match status" value="1"/>
</dbReference>
<sequence>MVAEVDHTQSLVGSIADKIDGFFYRCLNDKDFTMLHLSSGFTPTLGYDADWFISTRQSFTAITHPDDQAKVDKAVTEALATGQRWRIHYRLKARSGEWRPIFETGGAYHDPATGETAYLDGVILDVKSQADIGGRAQAAREIASATGEIMKTLKTLRLLALNARLEAVRAGEHGLGFTVVAREMVDLAAQSDVNARVIERLISKLDDDGAMAA</sequence>
<dbReference type="InterPro" id="IPR013655">
    <property type="entry name" value="PAS_fold_3"/>
</dbReference>
<dbReference type="Proteomes" id="UP001242480">
    <property type="component" value="Unassembled WGS sequence"/>
</dbReference>
<comment type="caution">
    <text evidence="6">The sequence shown here is derived from an EMBL/GenBank/DDBJ whole genome shotgun (WGS) entry which is preliminary data.</text>
</comment>
<evidence type="ECO:0000256" key="1">
    <source>
        <dbReference type="ARBA" id="ARBA00022500"/>
    </source>
</evidence>
<dbReference type="SUPFAM" id="SSF58104">
    <property type="entry name" value="Methyl-accepting chemotaxis protein (MCP) signaling domain"/>
    <property type="match status" value="1"/>
</dbReference>
<evidence type="ECO:0000259" key="5">
    <source>
        <dbReference type="PROSITE" id="PS50112"/>
    </source>
</evidence>
<evidence type="ECO:0000313" key="6">
    <source>
        <dbReference type="EMBL" id="MDQ0473718.1"/>
    </source>
</evidence>
<gene>
    <name evidence="6" type="ORF">QO011_006754</name>
</gene>
<evidence type="ECO:0000313" key="7">
    <source>
        <dbReference type="Proteomes" id="UP001242480"/>
    </source>
</evidence>
<keyword evidence="7" id="KW-1185">Reference proteome</keyword>
<name>A0ABU0JHG1_9HYPH</name>
<dbReference type="Pfam" id="PF00015">
    <property type="entry name" value="MCPsignal"/>
    <property type="match status" value="1"/>
</dbReference>
<accession>A0ABU0JHG1</accession>
<dbReference type="InterPro" id="IPR035965">
    <property type="entry name" value="PAS-like_dom_sf"/>
</dbReference>
<dbReference type="RefSeq" id="WP_307282320.1">
    <property type="nucleotide sequence ID" value="NZ_JAUSVX010000018.1"/>
</dbReference>
<dbReference type="Gene3D" id="1.10.287.950">
    <property type="entry name" value="Methyl-accepting chemotaxis protein"/>
    <property type="match status" value="1"/>
</dbReference>
<proteinExistence type="inferred from homology"/>
<dbReference type="InterPro" id="IPR051310">
    <property type="entry name" value="MCP_chemotaxis"/>
</dbReference>
<reference evidence="6 7" key="1">
    <citation type="submission" date="2023-07" db="EMBL/GenBank/DDBJ databases">
        <title>Genomic Encyclopedia of Type Strains, Phase IV (KMG-IV): sequencing the most valuable type-strain genomes for metagenomic binning, comparative biology and taxonomic classification.</title>
        <authorList>
            <person name="Goeker M."/>
        </authorList>
    </citation>
    <scope>NUCLEOTIDE SEQUENCE [LARGE SCALE GENOMIC DNA]</scope>
    <source>
        <strain evidence="6 7">DSM 19619</strain>
    </source>
</reference>
<dbReference type="SUPFAM" id="SSF55785">
    <property type="entry name" value="PYP-like sensor domain (PAS domain)"/>
    <property type="match status" value="1"/>
</dbReference>
<organism evidence="6 7">
    <name type="scientific">Labrys wisconsinensis</name>
    <dbReference type="NCBI Taxonomy" id="425677"/>
    <lineage>
        <taxon>Bacteria</taxon>
        <taxon>Pseudomonadati</taxon>
        <taxon>Pseudomonadota</taxon>
        <taxon>Alphaproteobacteria</taxon>
        <taxon>Hyphomicrobiales</taxon>
        <taxon>Xanthobacteraceae</taxon>
        <taxon>Labrys</taxon>
    </lineage>
</organism>
<evidence type="ECO:0000256" key="3">
    <source>
        <dbReference type="PROSITE-ProRule" id="PRU00284"/>
    </source>
</evidence>
<dbReference type="PROSITE" id="PS50111">
    <property type="entry name" value="CHEMOTAXIS_TRANSDUC_2"/>
    <property type="match status" value="1"/>
</dbReference>
<feature type="domain" description="Methyl-accepting transducer" evidence="4">
    <location>
        <begin position="136"/>
        <end position="213"/>
    </location>
</feature>
<protein>
    <submittedName>
        <fullName evidence="6">PAS domain-containing protein</fullName>
    </submittedName>
</protein>
<dbReference type="Pfam" id="PF08447">
    <property type="entry name" value="PAS_3"/>
    <property type="match status" value="1"/>
</dbReference>
<evidence type="ECO:0000256" key="2">
    <source>
        <dbReference type="ARBA" id="ARBA00029447"/>
    </source>
</evidence>
<dbReference type="InterPro" id="IPR004090">
    <property type="entry name" value="Chemotax_Me-accpt_rcpt"/>
</dbReference>
<evidence type="ECO:0000259" key="4">
    <source>
        <dbReference type="PROSITE" id="PS50111"/>
    </source>
</evidence>
<dbReference type="PANTHER" id="PTHR43531">
    <property type="entry name" value="PROTEIN ICFG"/>
    <property type="match status" value="1"/>
</dbReference>
<dbReference type="InterPro" id="IPR000014">
    <property type="entry name" value="PAS"/>
</dbReference>
<dbReference type="PANTHER" id="PTHR43531:SF11">
    <property type="entry name" value="METHYL-ACCEPTING CHEMOTAXIS PROTEIN 3"/>
    <property type="match status" value="1"/>
</dbReference>
<keyword evidence="3" id="KW-0807">Transducer</keyword>